<dbReference type="InterPro" id="IPR011010">
    <property type="entry name" value="DNA_brk_join_enz"/>
</dbReference>
<dbReference type="Gene3D" id="1.10.443.10">
    <property type="entry name" value="Intergrase catalytic core"/>
    <property type="match status" value="1"/>
</dbReference>
<dbReference type="Proteomes" id="UP001431776">
    <property type="component" value="Unassembled WGS sequence"/>
</dbReference>
<dbReference type="SUPFAM" id="SSF56349">
    <property type="entry name" value="DNA breaking-rejoining enzymes"/>
    <property type="match status" value="1"/>
</dbReference>
<name>A0AAW6U0M3_9BACT</name>
<dbReference type="AlphaFoldDB" id="A0AAW6U0M3"/>
<evidence type="ECO:0000313" key="2">
    <source>
        <dbReference type="EMBL" id="MDI6451412.1"/>
    </source>
</evidence>
<organism evidence="2 3">
    <name type="scientific">Anaerobaca lacustris</name>
    <dbReference type="NCBI Taxonomy" id="3044600"/>
    <lineage>
        <taxon>Bacteria</taxon>
        <taxon>Pseudomonadati</taxon>
        <taxon>Planctomycetota</taxon>
        <taxon>Phycisphaerae</taxon>
        <taxon>Sedimentisphaerales</taxon>
        <taxon>Anaerobacaceae</taxon>
        <taxon>Anaerobaca</taxon>
    </lineage>
</organism>
<comment type="caution">
    <text evidence="2">The sequence shown here is derived from an EMBL/GenBank/DDBJ whole genome shotgun (WGS) entry which is preliminary data.</text>
</comment>
<proteinExistence type="predicted"/>
<dbReference type="GO" id="GO:0006310">
    <property type="term" value="P:DNA recombination"/>
    <property type="evidence" value="ECO:0007669"/>
    <property type="project" value="UniProtKB-KW"/>
</dbReference>
<gene>
    <name evidence="2" type="ORF">QJ522_20285</name>
</gene>
<evidence type="ECO:0000256" key="1">
    <source>
        <dbReference type="ARBA" id="ARBA00023172"/>
    </source>
</evidence>
<dbReference type="GO" id="GO:0003677">
    <property type="term" value="F:DNA binding"/>
    <property type="evidence" value="ECO:0007669"/>
    <property type="project" value="InterPro"/>
</dbReference>
<keyword evidence="1" id="KW-0233">DNA recombination</keyword>
<dbReference type="GO" id="GO:0015074">
    <property type="term" value="P:DNA integration"/>
    <property type="evidence" value="ECO:0007669"/>
    <property type="project" value="InterPro"/>
</dbReference>
<sequence length="182" mass="20882">MRKAWVYKRKHIKGWWCGWYEGGKRKAKALPSKALAEHFRHIKYTELNSDVFTSVVHFDRHTISTRNRKAGKAMPERPVPEETMTELSNHVATLPDGQEQLFADKFNTKKWDRIREQVKFPGLTFQVLRRTFASLLAQRGVSTAVTQRLLEHSSPQLTNDVCANVDPVLRQAVGLLSVASRV</sequence>
<protein>
    <recommendedName>
        <fullName evidence="4">Tyr recombinase domain-containing protein</fullName>
    </recommendedName>
</protein>
<reference evidence="2" key="1">
    <citation type="submission" date="2023-05" db="EMBL/GenBank/DDBJ databases">
        <title>Anaerotaeda fermentans gen. nov., sp. nov., a novel anaerobic planctomycete of the new family within the order Sedimentisphaerales isolated from Taman Peninsula, Russia.</title>
        <authorList>
            <person name="Khomyakova M.A."/>
            <person name="Merkel A.Y."/>
            <person name="Slobodkin A.I."/>
        </authorList>
    </citation>
    <scope>NUCLEOTIDE SEQUENCE</scope>
    <source>
        <strain evidence="2">M17dextr</strain>
    </source>
</reference>
<evidence type="ECO:0008006" key="4">
    <source>
        <dbReference type="Google" id="ProtNLM"/>
    </source>
</evidence>
<keyword evidence="3" id="KW-1185">Reference proteome</keyword>
<accession>A0AAW6U0M3</accession>
<dbReference type="InterPro" id="IPR013762">
    <property type="entry name" value="Integrase-like_cat_sf"/>
</dbReference>
<dbReference type="RefSeq" id="WP_349246820.1">
    <property type="nucleotide sequence ID" value="NZ_JASCXX010000035.1"/>
</dbReference>
<evidence type="ECO:0000313" key="3">
    <source>
        <dbReference type="Proteomes" id="UP001431776"/>
    </source>
</evidence>
<dbReference type="EMBL" id="JASCXX010000035">
    <property type="protein sequence ID" value="MDI6451412.1"/>
    <property type="molecule type" value="Genomic_DNA"/>
</dbReference>